<dbReference type="Pfam" id="PF07963">
    <property type="entry name" value="N_methyl"/>
    <property type="match status" value="1"/>
</dbReference>
<name>A0A2M7BPM9_9BACT</name>
<evidence type="ECO:0000256" key="5">
    <source>
        <dbReference type="ARBA" id="ARBA00023136"/>
    </source>
</evidence>
<dbReference type="SUPFAM" id="SSF54523">
    <property type="entry name" value="Pili subunits"/>
    <property type="match status" value="1"/>
</dbReference>
<dbReference type="GO" id="GO:0016020">
    <property type="term" value="C:membrane"/>
    <property type="evidence" value="ECO:0007669"/>
    <property type="project" value="UniProtKB-SubCell"/>
</dbReference>
<evidence type="ECO:0000256" key="1">
    <source>
        <dbReference type="ARBA" id="ARBA00004167"/>
    </source>
</evidence>
<dbReference type="AlphaFoldDB" id="A0A2M7BPM9"/>
<gene>
    <name evidence="7" type="ORF">COS53_02465</name>
</gene>
<sequence>MKKNGFTLVELLIVMAIIVIMAIIMIGIFNATGVLNKARDAQRKKDIGRIKVAFEEYHNDKGCYPNETLVAQLSLAENCGKIIFSPWLSNWPCDPNKEPYKIVVEEARFSLCNKWYKIMTQLENKKDAGIPSGWESQPEHIVAGAVTSKMINFGVASPNINWYDAAMSPECAMYGGCYYVPGVGSCNSISGCVGPNCYVGVYKNISCSSMCQVSCCGTGCN</sequence>
<organism evidence="7 8">
    <name type="scientific">Candidatus Shapirobacteria bacterium CG03_land_8_20_14_0_80_35_14</name>
    <dbReference type="NCBI Taxonomy" id="1974878"/>
    <lineage>
        <taxon>Bacteria</taxon>
        <taxon>Candidatus Shapironibacteriota</taxon>
    </lineage>
</organism>
<keyword evidence="5 6" id="KW-0472">Membrane</keyword>
<dbReference type="InterPro" id="IPR012902">
    <property type="entry name" value="N_methyl_site"/>
</dbReference>
<evidence type="ECO:0000256" key="3">
    <source>
        <dbReference type="ARBA" id="ARBA00022692"/>
    </source>
</evidence>
<protein>
    <recommendedName>
        <fullName evidence="9">Type II secretion system protein GspG C-terminal domain-containing protein</fullName>
    </recommendedName>
</protein>
<evidence type="ECO:0000313" key="8">
    <source>
        <dbReference type="Proteomes" id="UP000229191"/>
    </source>
</evidence>
<reference evidence="8" key="1">
    <citation type="submission" date="2017-09" db="EMBL/GenBank/DDBJ databases">
        <title>Depth-based differentiation of microbial function through sediment-hosted aquifers and enrichment of novel symbionts in the deep terrestrial subsurface.</title>
        <authorList>
            <person name="Probst A.J."/>
            <person name="Ladd B."/>
            <person name="Jarett J.K."/>
            <person name="Geller-Mcgrath D.E."/>
            <person name="Sieber C.M.K."/>
            <person name="Emerson J.B."/>
            <person name="Anantharaman K."/>
            <person name="Thomas B.C."/>
            <person name="Malmstrom R."/>
            <person name="Stieglmeier M."/>
            <person name="Klingl A."/>
            <person name="Woyke T."/>
            <person name="Ryan C.M."/>
            <person name="Banfield J.F."/>
        </authorList>
    </citation>
    <scope>NUCLEOTIDE SEQUENCE [LARGE SCALE GENOMIC DNA]</scope>
</reference>
<dbReference type="EMBL" id="PEVB01000068">
    <property type="protein sequence ID" value="PIV07417.1"/>
    <property type="molecule type" value="Genomic_DNA"/>
</dbReference>
<dbReference type="PANTHER" id="PTHR30093">
    <property type="entry name" value="GENERAL SECRETION PATHWAY PROTEIN G"/>
    <property type="match status" value="1"/>
</dbReference>
<feature type="transmembrane region" description="Helical" evidence="6">
    <location>
        <begin position="12"/>
        <end position="35"/>
    </location>
</feature>
<comment type="subcellular location">
    <subcellularLocation>
        <location evidence="1">Membrane</location>
        <topology evidence="1">Single-pass membrane protein</topology>
    </subcellularLocation>
</comment>
<keyword evidence="3 6" id="KW-0812">Transmembrane</keyword>
<dbReference type="Gene3D" id="3.30.700.10">
    <property type="entry name" value="Glycoprotein, Type 4 Pilin"/>
    <property type="match status" value="1"/>
</dbReference>
<proteinExistence type="predicted"/>
<dbReference type="PANTHER" id="PTHR30093:SF44">
    <property type="entry name" value="TYPE II SECRETION SYSTEM CORE PROTEIN G"/>
    <property type="match status" value="1"/>
</dbReference>
<dbReference type="Proteomes" id="UP000229191">
    <property type="component" value="Unassembled WGS sequence"/>
</dbReference>
<dbReference type="NCBIfam" id="TIGR02532">
    <property type="entry name" value="IV_pilin_GFxxxE"/>
    <property type="match status" value="1"/>
</dbReference>
<keyword evidence="4 6" id="KW-1133">Transmembrane helix</keyword>
<evidence type="ECO:0000256" key="6">
    <source>
        <dbReference type="SAM" id="Phobius"/>
    </source>
</evidence>
<evidence type="ECO:0000313" key="7">
    <source>
        <dbReference type="EMBL" id="PIV07417.1"/>
    </source>
</evidence>
<dbReference type="InterPro" id="IPR045584">
    <property type="entry name" value="Pilin-like"/>
</dbReference>
<evidence type="ECO:0000256" key="4">
    <source>
        <dbReference type="ARBA" id="ARBA00022989"/>
    </source>
</evidence>
<evidence type="ECO:0008006" key="9">
    <source>
        <dbReference type="Google" id="ProtNLM"/>
    </source>
</evidence>
<comment type="caution">
    <text evidence="7">The sequence shown here is derived from an EMBL/GenBank/DDBJ whole genome shotgun (WGS) entry which is preliminary data.</text>
</comment>
<evidence type="ECO:0000256" key="2">
    <source>
        <dbReference type="ARBA" id="ARBA00022481"/>
    </source>
</evidence>
<keyword evidence="2" id="KW-0488">Methylation</keyword>
<accession>A0A2M7BPM9</accession>